<protein>
    <submittedName>
        <fullName evidence="7">Integral membrane protein TerC family protein</fullName>
    </submittedName>
</protein>
<dbReference type="Proteomes" id="UP000094622">
    <property type="component" value="Unassembled WGS sequence"/>
</dbReference>
<comment type="caution">
    <text evidence="7">The sequence shown here is derived from an EMBL/GenBank/DDBJ whole genome shotgun (WGS) entry which is preliminary data.</text>
</comment>
<feature type="transmembrane region" description="Helical" evidence="6">
    <location>
        <begin position="16"/>
        <end position="38"/>
    </location>
</feature>
<keyword evidence="5 6" id="KW-0472">Membrane</keyword>
<feature type="transmembrane region" description="Helical" evidence="6">
    <location>
        <begin position="151"/>
        <end position="172"/>
    </location>
</feature>
<dbReference type="PATRIC" id="fig|1439726.3.peg.4701"/>
<organism evidence="7 8">
    <name type="scientific">Methylobrevis pamukkalensis</name>
    <dbReference type="NCBI Taxonomy" id="1439726"/>
    <lineage>
        <taxon>Bacteria</taxon>
        <taxon>Pseudomonadati</taxon>
        <taxon>Pseudomonadota</taxon>
        <taxon>Alphaproteobacteria</taxon>
        <taxon>Hyphomicrobiales</taxon>
        <taxon>Pleomorphomonadaceae</taxon>
        <taxon>Methylobrevis</taxon>
    </lineage>
</organism>
<evidence type="ECO:0000256" key="5">
    <source>
        <dbReference type="ARBA" id="ARBA00023136"/>
    </source>
</evidence>
<dbReference type="PANTHER" id="PTHR30238:SF4">
    <property type="entry name" value="SLL1022 PROTEIN"/>
    <property type="match status" value="1"/>
</dbReference>
<evidence type="ECO:0000313" key="8">
    <source>
        <dbReference type="Proteomes" id="UP000094622"/>
    </source>
</evidence>
<dbReference type="EMBL" id="MCRJ01000216">
    <property type="protein sequence ID" value="ODN66916.1"/>
    <property type="molecule type" value="Genomic_DNA"/>
</dbReference>
<name>A0A1E3GTM5_9HYPH</name>
<keyword evidence="8" id="KW-1185">Reference proteome</keyword>
<dbReference type="RefSeq" id="WP_069308472.1">
    <property type="nucleotide sequence ID" value="NZ_MCRJ01000216.1"/>
</dbReference>
<evidence type="ECO:0000313" key="7">
    <source>
        <dbReference type="EMBL" id="ODN66916.1"/>
    </source>
</evidence>
<dbReference type="GO" id="GO:0016020">
    <property type="term" value="C:membrane"/>
    <property type="evidence" value="ECO:0007669"/>
    <property type="project" value="UniProtKB-SubCell"/>
</dbReference>
<proteinExistence type="inferred from homology"/>
<comment type="similarity">
    <text evidence="2">Belongs to the TerC family.</text>
</comment>
<evidence type="ECO:0000256" key="3">
    <source>
        <dbReference type="ARBA" id="ARBA00022692"/>
    </source>
</evidence>
<dbReference type="NCBIfam" id="TIGR03717">
    <property type="entry name" value="R_switched_YjbE"/>
    <property type="match status" value="1"/>
</dbReference>
<dbReference type="PANTHER" id="PTHR30238">
    <property type="entry name" value="MEMBRANE BOUND PREDICTED REDOX MODULATOR"/>
    <property type="match status" value="1"/>
</dbReference>
<sequence length="203" mass="21595">MGDIFAQIMQPDALAALFQVIMINIVLSGDNAVVIALAAAGLPADKRGKVILFGIGAATVMRLVFAYLATSLLHITGILLIGGALLLYVCWKMWGELRASGAEGEGAHGEHIHTGREKTFMQAAWQIVVADVSMSLDNVLAIAGAAKEHPAIMMIGLVISIALMGLAANFIANLLTRYRWIGYAGLAIIVYVALDMTYHACSR</sequence>
<dbReference type="OrthoDB" id="9807970at2"/>
<reference evidence="7 8" key="1">
    <citation type="submission" date="2016-07" db="EMBL/GenBank/DDBJ databases">
        <title>Draft Genome Sequence of Methylobrevis pamukkalensis PK2.</title>
        <authorList>
            <person name="Vasilenko O.V."/>
            <person name="Doronina N.V."/>
            <person name="Shmareva M.N."/>
            <person name="Tarlachkov S.V."/>
            <person name="Mustakhimov I."/>
            <person name="Trotsenko Y.A."/>
        </authorList>
    </citation>
    <scope>NUCLEOTIDE SEQUENCE [LARGE SCALE GENOMIC DNA]</scope>
    <source>
        <strain evidence="7 8">PK2</strain>
    </source>
</reference>
<dbReference type="InterPro" id="IPR022301">
    <property type="entry name" value="Integral_membrane_YjbE"/>
</dbReference>
<dbReference type="AlphaFoldDB" id="A0A1E3GTM5"/>
<evidence type="ECO:0000256" key="2">
    <source>
        <dbReference type="ARBA" id="ARBA00007511"/>
    </source>
</evidence>
<comment type="subcellular location">
    <subcellularLocation>
        <location evidence="1">Membrane</location>
        <topology evidence="1">Multi-pass membrane protein</topology>
    </subcellularLocation>
</comment>
<keyword evidence="4 6" id="KW-1133">Transmembrane helix</keyword>
<evidence type="ECO:0000256" key="6">
    <source>
        <dbReference type="SAM" id="Phobius"/>
    </source>
</evidence>
<gene>
    <name evidence="7" type="ORF">A6302_04417</name>
</gene>
<feature type="transmembrane region" description="Helical" evidence="6">
    <location>
        <begin position="74"/>
        <end position="91"/>
    </location>
</feature>
<keyword evidence="3 6" id="KW-0812">Transmembrane</keyword>
<dbReference type="Pfam" id="PF03741">
    <property type="entry name" value="TerC"/>
    <property type="match status" value="1"/>
</dbReference>
<feature type="transmembrane region" description="Helical" evidence="6">
    <location>
        <begin position="178"/>
        <end position="198"/>
    </location>
</feature>
<evidence type="ECO:0000256" key="1">
    <source>
        <dbReference type="ARBA" id="ARBA00004141"/>
    </source>
</evidence>
<evidence type="ECO:0000256" key="4">
    <source>
        <dbReference type="ARBA" id="ARBA00022989"/>
    </source>
</evidence>
<dbReference type="InterPro" id="IPR005496">
    <property type="entry name" value="Integral_membrane_TerC"/>
</dbReference>
<accession>A0A1E3GTM5</accession>